<accession>A0A6N7LV76</accession>
<evidence type="ECO:0000259" key="2">
    <source>
        <dbReference type="Pfam" id="PF01478"/>
    </source>
</evidence>
<dbReference type="Proteomes" id="UP000469421">
    <property type="component" value="Unassembled WGS sequence"/>
</dbReference>
<dbReference type="RefSeq" id="WP_153500027.1">
    <property type="nucleotide sequence ID" value="NZ_WIRE01000001.1"/>
</dbReference>
<name>A0A6N7LV76_9GAMM</name>
<feature type="transmembrane region" description="Helical" evidence="1">
    <location>
        <begin position="24"/>
        <end position="43"/>
    </location>
</feature>
<feature type="transmembrane region" description="Helical" evidence="1">
    <location>
        <begin position="93"/>
        <end position="114"/>
    </location>
</feature>
<dbReference type="InterPro" id="IPR000045">
    <property type="entry name" value="Prepilin_IV_endopep_pep"/>
</dbReference>
<protein>
    <recommendedName>
        <fullName evidence="2">Prepilin type IV endopeptidase peptidase domain-containing protein</fullName>
    </recommendedName>
</protein>
<evidence type="ECO:0000313" key="3">
    <source>
        <dbReference type="EMBL" id="MQX52975.1"/>
    </source>
</evidence>
<organism evidence="3 4">
    <name type="scientific">Alcanivorax sediminis</name>
    <dbReference type="NCBI Taxonomy" id="2663008"/>
    <lineage>
        <taxon>Bacteria</taxon>
        <taxon>Pseudomonadati</taxon>
        <taxon>Pseudomonadota</taxon>
        <taxon>Gammaproteobacteria</taxon>
        <taxon>Oceanospirillales</taxon>
        <taxon>Alcanivoracaceae</taxon>
        <taxon>Alcanivorax</taxon>
    </lineage>
</organism>
<dbReference type="EMBL" id="WIRE01000001">
    <property type="protein sequence ID" value="MQX52975.1"/>
    <property type="molecule type" value="Genomic_DNA"/>
</dbReference>
<sequence length="170" mass="18140">MTTLLLVAVGIALPAVIFDLLERRIPNTLILSALFLGPAAVFWEAGLEGMFYGLAAGLIAFSIAFLFWLVGWLGAGDVKLIGALGVLVGLPEIGIYLLNVALLGAVLGLFYLVLKGRARESWERLNYMLAARERQLERTDSGQAAAVNLPYAIAIGTGAIFTMMGVSPMI</sequence>
<evidence type="ECO:0000256" key="1">
    <source>
        <dbReference type="SAM" id="Phobius"/>
    </source>
</evidence>
<dbReference type="GO" id="GO:0016020">
    <property type="term" value="C:membrane"/>
    <property type="evidence" value="ECO:0007669"/>
    <property type="project" value="InterPro"/>
</dbReference>
<dbReference type="AlphaFoldDB" id="A0A6N7LV76"/>
<gene>
    <name evidence="3" type="ORF">GFN93_06910</name>
</gene>
<proteinExistence type="predicted"/>
<dbReference type="GO" id="GO:0004190">
    <property type="term" value="F:aspartic-type endopeptidase activity"/>
    <property type="evidence" value="ECO:0007669"/>
    <property type="project" value="InterPro"/>
</dbReference>
<evidence type="ECO:0000313" key="4">
    <source>
        <dbReference type="Proteomes" id="UP000469421"/>
    </source>
</evidence>
<keyword evidence="1" id="KW-1133">Transmembrane helix</keyword>
<comment type="caution">
    <text evidence="3">The sequence shown here is derived from an EMBL/GenBank/DDBJ whole genome shotgun (WGS) entry which is preliminary data.</text>
</comment>
<keyword evidence="1" id="KW-0812">Transmembrane</keyword>
<reference evidence="3 4" key="1">
    <citation type="submission" date="2019-10" db="EMBL/GenBank/DDBJ databases">
        <title>Alcanivorax sp.PA15-N-34 draft genome sequence.</title>
        <authorList>
            <person name="Liao X."/>
            <person name="Shao Z."/>
        </authorList>
    </citation>
    <scope>NUCLEOTIDE SEQUENCE [LARGE SCALE GENOMIC DNA]</scope>
    <source>
        <strain evidence="3 4">PA15-N-34</strain>
    </source>
</reference>
<feature type="domain" description="Prepilin type IV endopeptidase peptidase" evidence="2">
    <location>
        <begin position="7"/>
        <end position="109"/>
    </location>
</feature>
<dbReference type="Gene3D" id="1.20.120.1220">
    <property type="match status" value="1"/>
</dbReference>
<keyword evidence="4" id="KW-1185">Reference proteome</keyword>
<feature type="transmembrane region" description="Helical" evidence="1">
    <location>
        <begin position="50"/>
        <end position="73"/>
    </location>
</feature>
<keyword evidence="1" id="KW-0472">Membrane</keyword>
<dbReference type="Pfam" id="PF01478">
    <property type="entry name" value="Peptidase_A24"/>
    <property type="match status" value="1"/>
</dbReference>